<keyword evidence="6 10" id="KW-0883">Thioether bond</keyword>
<evidence type="ECO:0000256" key="10">
    <source>
        <dbReference type="PIRSR" id="PIRSR610300-50"/>
    </source>
</evidence>
<dbReference type="GO" id="GO:0017172">
    <property type="term" value="F:cysteine dioxygenase activity"/>
    <property type="evidence" value="ECO:0007669"/>
    <property type="project" value="UniProtKB-UniRule"/>
</dbReference>
<dbReference type="PANTHER" id="PTHR12918">
    <property type="entry name" value="CYSTEINE DIOXYGENASE"/>
    <property type="match status" value="1"/>
</dbReference>
<comment type="similarity">
    <text evidence="3 12">Belongs to the cysteine dioxygenase family.</text>
</comment>
<reference evidence="14" key="1">
    <citation type="submission" date="2021-12" db="EMBL/GenBank/DDBJ databases">
        <authorList>
            <person name="King R."/>
        </authorList>
    </citation>
    <scope>NUCLEOTIDE SEQUENCE</scope>
</reference>
<evidence type="ECO:0000256" key="9">
    <source>
        <dbReference type="ARBA" id="ARBA00023004"/>
    </source>
</evidence>
<dbReference type="EC" id="1.13.11.20" evidence="4 12"/>
<keyword evidence="5 11" id="KW-0479">Metal-binding</keyword>
<evidence type="ECO:0000256" key="11">
    <source>
        <dbReference type="PIRSR" id="PIRSR610300-51"/>
    </source>
</evidence>
<dbReference type="FunFam" id="2.60.120.10:FF:000045">
    <property type="entry name" value="Cysteine dioxygenase 1"/>
    <property type="match status" value="1"/>
</dbReference>
<dbReference type="InterPro" id="IPR014710">
    <property type="entry name" value="RmlC-like_jellyroll"/>
</dbReference>
<dbReference type="GO" id="GO:0008198">
    <property type="term" value="F:ferrous iron binding"/>
    <property type="evidence" value="ECO:0007669"/>
    <property type="project" value="UniProtKB-ARBA"/>
</dbReference>
<keyword evidence="8 12" id="KW-0560">Oxidoreductase</keyword>
<dbReference type="EMBL" id="OU963865">
    <property type="protein sequence ID" value="CAH0388540.1"/>
    <property type="molecule type" value="Genomic_DNA"/>
</dbReference>
<gene>
    <name evidence="14" type="ORF">BEMITA_LOCUS7450</name>
</gene>
<feature type="binding site" evidence="11">
    <location>
        <position position="247"/>
    </location>
    <ligand>
        <name>Fe cation</name>
        <dbReference type="ChEBI" id="CHEBI:24875"/>
        <note>catalytic</note>
    </ligand>
</feature>
<dbReference type="InterPro" id="IPR010300">
    <property type="entry name" value="CDO_1"/>
</dbReference>
<keyword evidence="9 11" id="KW-0408">Iron</keyword>
<comment type="cofactor">
    <cofactor evidence="12">
        <name>Fe cation</name>
        <dbReference type="ChEBI" id="CHEBI:24875"/>
    </cofactor>
    <text evidence="12">Binds 1 Fe cation per subunit.</text>
</comment>
<evidence type="ECO:0000256" key="6">
    <source>
        <dbReference type="ARBA" id="ARBA00022784"/>
    </source>
</evidence>
<comment type="catalytic activity">
    <reaction evidence="1 12">
        <text>L-cysteine + O2 = 3-sulfino-L-alanine + H(+)</text>
        <dbReference type="Rhea" id="RHEA:20441"/>
        <dbReference type="ChEBI" id="CHEBI:15378"/>
        <dbReference type="ChEBI" id="CHEBI:15379"/>
        <dbReference type="ChEBI" id="CHEBI:35235"/>
        <dbReference type="ChEBI" id="CHEBI:61085"/>
        <dbReference type="EC" id="1.13.11.20"/>
    </reaction>
</comment>
<organism evidence="14 15">
    <name type="scientific">Bemisia tabaci</name>
    <name type="common">Sweetpotato whitefly</name>
    <name type="synonym">Aleurodes tabaci</name>
    <dbReference type="NCBI Taxonomy" id="7038"/>
    <lineage>
        <taxon>Eukaryota</taxon>
        <taxon>Metazoa</taxon>
        <taxon>Ecdysozoa</taxon>
        <taxon>Arthropoda</taxon>
        <taxon>Hexapoda</taxon>
        <taxon>Insecta</taxon>
        <taxon>Pterygota</taxon>
        <taxon>Neoptera</taxon>
        <taxon>Paraneoptera</taxon>
        <taxon>Hemiptera</taxon>
        <taxon>Sternorrhyncha</taxon>
        <taxon>Aleyrodoidea</taxon>
        <taxon>Aleyrodidae</taxon>
        <taxon>Aleyrodinae</taxon>
        <taxon>Bemisia</taxon>
    </lineage>
</organism>
<evidence type="ECO:0000256" key="5">
    <source>
        <dbReference type="ARBA" id="ARBA00022723"/>
    </source>
</evidence>
<dbReference type="Proteomes" id="UP001152759">
    <property type="component" value="Chromosome 4"/>
</dbReference>
<accession>A0A9P0ADY5</accession>
<dbReference type="SUPFAM" id="SSF51182">
    <property type="entry name" value="RmlC-like cupins"/>
    <property type="match status" value="1"/>
</dbReference>
<feature type="region of interest" description="Disordered" evidence="13">
    <location>
        <begin position="1"/>
        <end position="36"/>
    </location>
</feature>
<evidence type="ECO:0000256" key="3">
    <source>
        <dbReference type="ARBA" id="ARBA00006622"/>
    </source>
</evidence>
<evidence type="ECO:0000313" key="14">
    <source>
        <dbReference type="EMBL" id="CAH0388540.1"/>
    </source>
</evidence>
<dbReference type="PANTHER" id="PTHR12918:SF1">
    <property type="entry name" value="CYSTEINE DIOXYGENASE TYPE 1"/>
    <property type="match status" value="1"/>
</dbReference>
<name>A0A9P0ADY5_BEMTA</name>
<feature type="compositionally biased region" description="Basic and acidic residues" evidence="13">
    <location>
        <begin position="24"/>
        <end position="36"/>
    </location>
</feature>
<evidence type="ECO:0000256" key="12">
    <source>
        <dbReference type="RuleBase" id="RU366010"/>
    </source>
</evidence>
<evidence type="ECO:0000256" key="7">
    <source>
        <dbReference type="ARBA" id="ARBA00022964"/>
    </source>
</evidence>
<dbReference type="GO" id="GO:0042412">
    <property type="term" value="P:taurine biosynthetic process"/>
    <property type="evidence" value="ECO:0007669"/>
    <property type="project" value="UniProtKB-UniRule"/>
</dbReference>
<evidence type="ECO:0000256" key="4">
    <source>
        <dbReference type="ARBA" id="ARBA00013133"/>
    </source>
</evidence>
<keyword evidence="15" id="KW-1185">Reference proteome</keyword>
<feature type="binding site" evidence="11">
    <location>
        <position position="183"/>
    </location>
    <ligand>
        <name>Fe cation</name>
        <dbReference type="ChEBI" id="CHEBI:24875"/>
        <note>catalytic</note>
    </ligand>
</feature>
<dbReference type="CDD" id="cd10548">
    <property type="entry name" value="cupin_CDO"/>
    <property type="match status" value="1"/>
</dbReference>
<dbReference type="AlphaFoldDB" id="A0A9P0ADY5"/>
<feature type="cross-link" description="3'-(S-cysteinyl)-tyrosine (Cys-Tyr)" evidence="10">
    <location>
        <begin position="190"/>
        <end position="264"/>
    </location>
</feature>
<evidence type="ECO:0000256" key="2">
    <source>
        <dbReference type="ARBA" id="ARBA00004759"/>
    </source>
</evidence>
<dbReference type="Pfam" id="PF05995">
    <property type="entry name" value="CDO_I"/>
    <property type="match status" value="1"/>
</dbReference>
<comment type="pathway">
    <text evidence="2 12">Organosulfur biosynthesis; taurine biosynthesis; hypotaurine from L-cysteine: step 1/2.</text>
</comment>
<dbReference type="GO" id="GO:0019448">
    <property type="term" value="P:L-cysteine catabolic process"/>
    <property type="evidence" value="ECO:0007669"/>
    <property type="project" value="TreeGrafter"/>
</dbReference>
<evidence type="ECO:0000256" key="13">
    <source>
        <dbReference type="SAM" id="MobiDB-lite"/>
    </source>
</evidence>
<proteinExistence type="inferred from homology"/>
<feature type="binding site" evidence="11">
    <location>
        <position position="185"/>
    </location>
    <ligand>
        <name>Fe cation</name>
        <dbReference type="ChEBI" id="CHEBI:24875"/>
        <note>catalytic</note>
    </ligand>
</feature>
<sequence length="309" mass="36046">MISPSEESRTFGTNPLRATVDAEPETRQTPEINNNDKKIGHSCFMEKYYRSKEEGTQCEECQHHNAPQDAALLRPVGKFIEEDYAQLFRDRLIIDEQNEPRLKYGINTLYDLMSELRRAFETEHVNIQYVSAIMAAYKSNPREWERFAKFDKYRYTRNLVDVGNGKYNLMLLCWGEGHGSAIHDHANAHCFMKMLHGELCETRFEWPEKEFDPDNISEGEEAALKEKGRTILRQNQVCYINDSLGLHRVENVSNSERAVSLHLYCPPFDSCSVFNQRTGHRSTSKVTFWSIYGERRNKKLMEDVEPEDN</sequence>
<dbReference type="KEGG" id="btab:109039042"/>
<evidence type="ECO:0000256" key="1">
    <source>
        <dbReference type="ARBA" id="ARBA00000629"/>
    </source>
</evidence>
<keyword evidence="7 12" id="KW-0223">Dioxygenase</keyword>
<evidence type="ECO:0000256" key="8">
    <source>
        <dbReference type="ARBA" id="ARBA00023002"/>
    </source>
</evidence>
<evidence type="ECO:0000313" key="15">
    <source>
        <dbReference type="Proteomes" id="UP001152759"/>
    </source>
</evidence>
<dbReference type="InterPro" id="IPR011051">
    <property type="entry name" value="RmlC_Cupin_sf"/>
</dbReference>
<dbReference type="Gene3D" id="2.60.120.10">
    <property type="entry name" value="Jelly Rolls"/>
    <property type="match status" value="1"/>
</dbReference>
<protein>
    <recommendedName>
        <fullName evidence="4 12">Cysteine dioxygenase</fullName>
        <ecNumber evidence="4 12">1.13.11.20</ecNumber>
    </recommendedName>
</protein>